<dbReference type="Proteomes" id="UP000672097">
    <property type="component" value="Unassembled WGS sequence"/>
</dbReference>
<name>A0ABS5E363_9BURK</name>
<feature type="signal peptide" evidence="1">
    <location>
        <begin position="1"/>
        <end position="19"/>
    </location>
</feature>
<evidence type="ECO:0000256" key="1">
    <source>
        <dbReference type="SAM" id="SignalP"/>
    </source>
</evidence>
<gene>
    <name evidence="2" type="ORF">KAK11_21070</name>
</gene>
<sequence length="82" mass="8611">MLCSMLAVVWLLLAAPSWAAVSTTTELSSSANPAVANQMVTLTMKVKPSTASGSVTLYADGSALSTLSLNATLYIRRRLTFS</sequence>
<evidence type="ECO:0000313" key="2">
    <source>
        <dbReference type="EMBL" id="MBQ0937828.1"/>
    </source>
</evidence>
<accession>A0ABS5E363</accession>
<protein>
    <submittedName>
        <fullName evidence="2">Uncharacterized protein</fullName>
    </submittedName>
</protein>
<keyword evidence="1" id="KW-0732">Signal</keyword>
<reference evidence="2 3" key="1">
    <citation type="submission" date="2021-04" db="EMBL/GenBank/DDBJ databases">
        <title>The genome sequence of type strain Ideonella paludis KCTC 32238.</title>
        <authorList>
            <person name="Liu Y."/>
        </authorList>
    </citation>
    <scope>NUCLEOTIDE SEQUENCE [LARGE SCALE GENOMIC DNA]</scope>
    <source>
        <strain evidence="2 3">KCTC 32238</strain>
    </source>
</reference>
<organism evidence="2 3">
    <name type="scientific">Ideonella paludis</name>
    <dbReference type="NCBI Taxonomy" id="1233411"/>
    <lineage>
        <taxon>Bacteria</taxon>
        <taxon>Pseudomonadati</taxon>
        <taxon>Pseudomonadota</taxon>
        <taxon>Betaproteobacteria</taxon>
        <taxon>Burkholderiales</taxon>
        <taxon>Sphaerotilaceae</taxon>
        <taxon>Ideonella</taxon>
    </lineage>
</organism>
<feature type="chain" id="PRO_5047212323" evidence="1">
    <location>
        <begin position="20"/>
        <end position="82"/>
    </location>
</feature>
<comment type="caution">
    <text evidence="2">The sequence shown here is derived from an EMBL/GenBank/DDBJ whole genome shotgun (WGS) entry which is preliminary data.</text>
</comment>
<evidence type="ECO:0000313" key="3">
    <source>
        <dbReference type="Proteomes" id="UP000672097"/>
    </source>
</evidence>
<proteinExistence type="predicted"/>
<keyword evidence="3" id="KW-1185">Reference proteome</keyword>
<dbReference type="EMBL" id="JAGQDG010000010">
    <property type="protein sequence ID" value="MBQ0937828.1"/>
    <property type="molecule type" value="Genomic_DNA"/>
</dbReference>